<dbReference type="Proteomes" id="UP000179588">
    <property type="component" value="Unassembled WGS sequence"/>
</dbReference>
<proteinExistence type="predicted"/>
<name>A0A1S1HU52_PROST</name>
<keyword evidence="2" id="KW-1185">Reference proteome</keyword>
<dbReference type="AlphaFoldDB" id="A0A1S1HU52"/>
<protein>
    <submittedName>
        <fullName evidence="1">Uncharacterized protein</fullName>
    </submittedName>
</protein>
<dbReference type="EMBL" id="LVIE01000001">
    <property type="protein sequence ID" value="OHT25795.1"/>
    <property type="molecule type" value="Genomic_DNA"/>
</dbReference>
<reference evidence="1 2" key="1">
    <citation type="submission" date="2016-03" db="EMBL/GenBank/DDBJ databases">
        <title>Genome sequence of Providencia stuartii strain, isolated from the salivary glands of larval Lucilia sericata.</title>
        <authorList>
            <person name="Yuan Y."/>
            <person name="Zhang Y."/>
            <person name="Fu S."/>
            <person name="Crippen T.L."/>
            <person name="Visi D."/>
            <person name="Benbow M.E."/>
            <person name="Allen M."/>
            <person name="Tomberlin J.K."/>
            <person name="Sze S.-H."/>
            <person name="Tarone A.M."/>
        </authorList>
    </citation>
    <scope>NUCLEOTIDE SEQUENCE [LARGE SCALE GENOMIC DNA]</scope>
    <source>
        <strain evidence="1 2">Crippen</strain>
    </source>
</reference>
<evidence type="ECO:0000313" key="2">
    <source>
        <dbReference type="Proteomes" id="UP000179588"/>
    </source>
</evidence>
<comment type="caution">
    <text evidence="1">The sequence shown here is derived from an EMBL/GenBank/DDBJ whole genome shotgun (WGS) entry which is preliminary data.</text>
</comment>
<organism evidence="1 2">
    <name type="scientific">Providencia stuartii</name>
    <dbReference type="NCBI Taxonomy" id="588"/>
    <lineage>
        <taxon>Bacteria</taxon>
        <taxon>Pseudomonadati</taxon>
        <taxon>Pseudomonadota</taxon>
        <taxon>Gammaproteobacteria</taxon>
        <taxon>Enterobacterales</taxon>
        <taxon>Morganellaceae</taxon>
        <taxon>Providencia</taxon>
    </lineage>
</organism>
<gene>
    <name evidence="1" type="ORF">A3Q29_00030</name>
</gene>
<sequence>MLFIAIFLSTSAISANQCQLDDICLSFKTDKNEFSVSCRDISSVSITSRFQSRDSISIEMSEKIDMLDFVKQNQYTIATFSILGYEYDKLRLDSYLKNKVRIPLNNSPKLELVNKLIDCVHLLNK</sequence>
<evidence type="ECO:0000313" key="1">
    <source>
        <dbReference type="EMBL" id="OHT25795.1"/>
    </source>
</evidence>
<accession>A0A1S1HU52</accession>